<feature type="non-terminal residue" evidence="2">
    <location>
        <position position="1"/>
    </location>
</feature>
<organism evidence="2">
    <name type="scientific">marine metagenome</name>
    <dbReference type="NCBI Taxonomy" id="408172"/>
    <lineage>
        <taxon>unclassified sequences</taxon>
        <taxon>metagenomes</taxon>
        <taxon>ecological metagenomes</taxon>
    </lineage>
</organism>
<protein>
    <recommendedName>
        <fullName evidence="1">Glutamate/phenylalanine/leucine/valine/L-tryptophan dehydrogenase C-terminal domain-containing protein</fullName>
    </recommendedName>
</protein>
<evidence type="ECO:0000259" key="1">
    <source>
        <dbReference type="SMART" id="SM00839"/>
    </source>
</evidence>
<dbReference type="PANTHER" id="PTHR42722:SF1">
    <property type="entry name" value="VALINE DEHYDROGENASE"/>
    <property type="match status" value="1"/>
</dbReference>
<reference evidence="2" key="1">
    <citation type="submission" date="2018-05" db="EMBL/GenBank/DDBJ databases">
        <authorList>
            <person name="Lanie J.A."/>
            <person name="Ng W.-L."/>
            <person name="Kazmierczak K.M."/>
            <person name="Andrzejewski T.M."/>
            <person name="Davidsen T.M."/>
            <person name="Wayne K.J."/>
            <person name="Tettelin H."/>
            <person name="Glass J.I."/>
            <person name="Rusch D."/>
            <person name="Podicherti R."/>
            <person name="Tsui H.-C.T."/>
            <person name="Winkler M.E."/>
        </authorList>
    </citation>
    <scope>NUCLEOTIDE SEQUENCE</scope>
</reference>
<dbReference type="PRINTS" id="PR00082">
    <property type="entry name" value="GLFDHDRGNASE"/>
</dbReference>
<dbReference type="PANTHER" id="PTHR42722">
    <property type="entry name" value="LEUCINE DEHYDROGENASE"/>
    <property type="match status" value="1"/>
</dbReference>
<dbReference type="GO" id="GO:0006520">
    <property type="term" value="P:amino acid metabolic process"/>
    <property type="evidence" value="ECO:0007669"/>
    <property type="project" value="InterPro"/>
</dbReference>
<gene>
    <name evidence="2" type="ORF">METZ01_LOCUS266313</name>
</gene>
<dbReference type="SMART" id="SM00839">
    <property type="entry name" value="ELFV_dehydrog"/>
    <property type="match status" value="1"/>
</dbReference>
<dbReference type="InterPro" id="IPR006095">
    <property type="entry name" value="Glu/Leu/Phe/Val/Trp_DH"/>
</dbReference>
<dbReference type="SUPFAM" id="SSF51735">
    <property type="entry name" value="NAD(P)-binding Rossmann-fold domains"/>
    <property type="match status" value="1"/>
</dbReference>
<dbReference type="EMBL" id="UINC01075361">
    <property type="protein sequence ID" value="SVC13459.1"/>
    <property type="molecule type" value="Genomic_DNA"/>
</dbReference>
<dbReference type="InterPro" id="IPR016211">
    <property type="entry name" value="Glu/Phe/Leu/Val/Trp_DH_bac/arc"/>
</dbReference>
<dbReference type="InterPro" id="IPR006096">
    <property type="entry name" value="Glu/Leu/Phe/Val/Trp_DH_C"/>
</dbReference>
<dbReference type="Pfam" id="PF00208">
    <property type="entry name" value="ELFV_dehydrog"/>
    <property type="match status" value="1"/>
</dbReference>
<proteinExistence type="predicted"/>
<dbReference type="InterPro" id="IPR036291">
    <property type="entry name" value="NAD(P)-bd_dom_sf"/>
</dbReference>
<evidence type="ECO:0000313" key="2">
    <source>
        <dbReference type="EMBL" id="SVC13459.1"/>
    </source>
</evidence>
<name>A0A382JP07_9ZZZZ</name>
<accession>A0A382JP07</accession>
<dbReference type="CDD" id="cd01075">
    <property type="entry name" value="NAD_bind_Leu_Phe_Val_DH"/>
    <property type="match status" value="1"/>
</dbReference>
<sequence>DVGTSPEDMEFVAKETNFVVGLPGSCGDRSPSMCSTSTALGVCHGIKACAAQRYGTSDLSSRHVAIQGLGAVGYNVCKNLVTQGAQITVTDLDTRRVQRVVCEFGAEVAEPEAIYDVCADIFAPCALGAVINDETINRLDFDIVAGSANNQLAQSQVHSTALHERGILYAPDYVINAGGLINVYGELHGWSTEQIKDEVTGIYDTLLWIFGLAESEGIPSHEVANEVAESRIVDARALLEKR</sequence>
<dbReference type="Gene3D" id="3.40.50.720">
    <property type="entry name" value="NAD(P)-binding Rossmann-like Domain"/>
    <property type="match status" value="1"/>
</dbReference>
<dbReference type="GO" id="GO:0016639">
    <property type="term" value="F:oxidoreductase activity, acting on the CH-NH2 group of donors, NAD or NADP as acceptor"/>
    <property type="evidence" value="ECO:0007669"/>
    <property type="project" value="InterPro"/>
</dbReference>
<feature type="domain" description="Glutamate/phenylalanine/leucine/valine/L-tryptophan dehydrogenase C-terminal" evidence="1">
    <location>
        <begin position="32"/>
        <end position="240"/>
    </location>
</feature>
<dbReference type="AlphaFoldDB" id="A0A382JP07"/>